<dbReference type="Gene3D" id="4.10.1060.10">
    <property type="entry name" value="Zinc finger, RanBP2-type"/>
    <property type="match status" value="1"/>
</dbReference>
<evidence type="ECO:0000256" key="4">
    <source>
        <dbReference type="PROSITE-ProRule" id="PRU00322"/>
    </source>
</evidence>
<accession>X6LLJ8</accession>
<evidence type="ECO:0000256" key="5">
    <source>
        <dbReference type="SAM" id="Phobius"/>
    </source>
</evidence>
<organism evidence="7 8">
    <name type="scientific">Reticulomyxa filosa</name>
    <dbReference type="NCBI Taxonomy" id="46433"/>
    <lineage>
        <taxon>Eukaryota</taxon>
        <taxon>Sar</taxon>
        <taxon>Rhizaria</taxon>
        <taxon>Retaria</taxon>
        <taxon>Foraminifera</taxon>
        <taxon>Monothalamids</taxon>
        <taxon>Reticulomyxidae</taxon>
        <taxon>Reticulomyxa</taxon>
    </lineage>
</organism>
<keyword evidence="1" id="KW-0479">Metal-binding</keyword>
<dbReference type="AlphaFoldDB" id="X6LLJ8"/>
<protein>
    <recommendedName>
        <fullName evidence="6">RanBP2-type domain-containing protein</fullName>
    </recommendedName>
</protein>
<sequence length="199" mass="23282">MAEHEERKQDFSYDLWTEVNFSKNQTDDGWTCTTCQEKNKKQYLQCIQCQTPKPNSNQPKILQFCFLFLFFFFWSFIYFIIFFFFTSSVPWKNTENFNCIIAIDFGTEGTAMAISMKNSTAVRSITDWSSSGVADARESTGKTKTTLLLNEERQVLAFGNEAWSNQKNDNYQLTHKKKKDINLQTIKMPANGYYFIDLK</sequence>
<dbReference type="PROSITE" id="PS50199">
    <property type="entry name" value="ZF_RANBP2_2"/>
    <property type="match status" value="1"/>
</dbReference>
<evidence type="ECO:0000256" key="1">
    <source>
        <dbReference type="ARBA" id="ARBA00022723"/>
    </source>
</evidence>
<name>X6LLJ8_RETFI</name>
<keyword evidence="2 4" id="KW-0863">Zinc-finger</keyword>
<reference evidence="7 8" key="1">
    <citation type="journal article" date="2013" name="Curr. Biol.">
        <title>The Genome of the Foraminiferan Reticulomyxa filosa.</title>
        <authorList>
            <person name="Glockner G."/>
            <person name="Hulsmann N."/>
            <person name="Schleicher M."/>
            <person name="Noegel A.A."/>
            <person name="Eichinger L."/>
            <person name="Gallinger C."/>
            <person name="Pawlowski J."/>
            <person name="Sierra R."/>
            <person name="Euteneuer U."/>
            <person name="Pillet L."/>
            <person name="Moustafa A."/>
            <person name="Platzer M."/>
            <person name="Groth M."/>
            <person name="Szafranski K."/>
            <person name="Schliwa M."/>
        </authorList>
    </citation>
    <scope>NUCLEOTIDE SEQUENCE [LARGE SCALE GENOMIC DNA]</scope>
</reference>
<feature type="transmembrane region" description="Helical" evidence="5">
    <location>
        <begin position="61"/>
        <end position="85"/>
    </location>
</feature>
<feature type="domain" description="RanBP2-type" evidence="6">
    <location>
        <begin position="26"/>
        <end position="55"/>
    </location>
</feature>
<evidence type="ECO:0000256" key="2">
    <source>
        <dbReference type="ARBA" id="ARBA00022771"/>
    </source>
</evidence>
<dbReference type="Proteomes" id="UP000023152">
    <property type="component" value="Unassembled WGS sequence"/>
</dbReference>
<keyword evidence="3" id="KW-0862">Zinc</keyword>
<dbReference type="InterPro" id="IPR001876">
    <property type="entry name" value="Znf_RanBP2"/>
</dbReference>
<dbReference type="PROSITE" id="PS01358">
    <property type="entry name" value="ZF_RANBP2_1"/>
    <property type="match status" value="1"/>
</dbReference>
<keyword evidence="5" id="KW-1133">Transmembrane helix</keyword>
<comment type="caution">
    <text evidence="7">The sequence shown here is derived from an EMBL/GenBank/DDBJ whole genome shotgun (WGS) entry which is preliminary data.</text>
</comment>
<gene>
    <name evidence="7" type="ORF">RFI_35835</name>
</gene>
<keyword evidence="5" id="KW-0812">Transmembrane</keyword>
<dbReference type="OrthoDB" id="2963168at2759"/>
<dbReference type="InterPro" id="IPR036443">
    <property type="entry name" value="Znf_RanBP2_sf"/>
</dbReference>
<dbReference type="SUPFAM" id="SSF90209">
    <property type="entry name" value="Ran binding protein zinc finger-like"/>
    <property type="match status" value="1"/>
</dbReference>
<dbReference type="EMBL" id="ASPP01037855">
    <property type="protein sequence ID" value="ETO01605.1"/>
    <property type="molecule type" value="Genomic_DNA"/>
</dbReference>
<keyword evidence="8" id="KW-1185">Reference proteome</keyword>
<evidence type="ECO:0000313" key="8">
    <source>
        <dbReference type="Proteomes" id="UP000023152"/>
    </source>
</evidence>
<evidence type="ECO:0000313" key="7">
    <source>
        <dbReference type="EMBL" id="ETO01605.1"/>
    </source>
</evidence>
<dbReference type="GO" id="GO:0008270">
    <property type="term" value="F:zinc ion binding"/>
    <property type="evidence" value="ECO:0007669"/>
    <property type="project" value="UniProtKB-KW"/>
</dbReference>
<proteinExistence type="predicted"/>
<keyword evidence="5" id="KW-0472">Membrane</keyword>
<evidence type="ECO:0000259" key="6">
    <source>
        <dbReference type="PROSITE" id="PS50199"/>
    </source>
</evidence>
<evidence type="ECO:0000256" key="3">
    <source>
        <dbReference type="ARBA" id="ARBA00022833"/>
    </source>
</evidence>